<comment type="caution">
    <text evidence="1">The sequence shown here is derived from an EMBL/GenBank/DDBJ whole genome shotgun (WGS) entry which is preliminary data.</text>
</comment>
<dbReference type="Proteomes" id="UP000663874">
    <property type="component" value="Unassembled WGS sequence"/>
</dbReference>
<reference evidence="1" key="1">
    <citation type="submission" date="2021-02" db="EMBL/GenBank/DDBJ databases">
        <authorList>
            <person name="Nowell W R."/>
        </authorList>
    </citation>
    <scope>NUCLEOTIDE SEQUENCE</scope>
</reference>
<organism evidence="1 2">
    <name type="scientific">Rotaria sordida</name>
    <dbReference type="NCBI Taxonomy" id="392033"/>
    <lineage>
        <taxon>Eukaryota</taxon>
        <taxon>Metazoa</taxon>
        <taxon>Spiralia</taxon>
        <taxon>Gnathifera</taxon>
        <taxon>Rotifera</taxon>
        <taxon>Eurotatoria</taxon>
        <taxon>Bdelloidea</taxon>
        <taxon>Philodinida</taxon>
        <taxon>Philodinidae</taxon>
        <taxon>Rotaria</taxon>
    </lineage>
</organism>
<dbReference type="Gene3D" id="3.90.176.10">
    <property type="entry name" value="Toxin ADP-ribosyltransferase, Chain A, domain 1"/>
    <property type="match status" value="1"/>
</dbReference>
<protein>
    <recommendedName>
        <fullName evidence="3">NAD(+)--protein-arginine ADP-ribosyltransferase</fullName>
    </recommendedName>
</protein>
<evidence type="ECO:0008006" key="3">
    <source>
        <dbReference type="Google" id="ProtNLM"/>
    </source>
</evidence>
<dbReference type="AlphaFoldDB" id="A0A819X914"/>
<dbReference type="SUPFAM" id="SSF56399">
    <property type="entry name" value="ADP-ribosylation"/>
    <property type="match status" value="1"/>
</dbReference>
<feature type="non-terminal residue" evidence="1">
    <location>
        <position position="1"/>
    </location>
</feature>
<gene>
    <name evidence="1" type="ORF">FNK824_LOCUS33073</name>
</gene>
<name>A0A819X914_9BILA</name>
<proteinExistence type="predicted"/>
<evidence type="ECO:0000313" key="2">
    <source>
        <dbReference type="Proteomes" id="UP000663874"/>
    </source>
</evidence>
<sequence>MLTSAKVQPIAMKTVNLRVTSSGERETAAINSLETLPYALVKDYSEFSDEEEVLFSPGTIFKIQSVDKNDEVNN</sequence>
<accession>A0A819X914</accession>
<dbReference type="PROSITE" id="PS51996">
    <property type="entry name" value="TR_MART"/>
    <property type="match status" value="1"/>
</dbReference>
<evidence type="ECO:0000313" key="1">
    <source>
        <dbReference type="EMBL" id="CAF4138445.1"/>
    </source>
</evidence>
<dbReference type="EMBL" id="CAJOBE010011797">
    <property type="protein sequence ID" value="CAF4138445.1"/>
    <property type="molecule type" value="Genomic_DNA"/>
</dbReference>